<evidence type="ECO:0000256" key="2">
    <source>
        <dbReference type="ARBA" id="ARBA00007613"/>
    </source>
</evidence>
<evidence type="ECO:0000256" key="5">
    <source>
        <dbReference type="ARBA" id="ARBA00022692"/>
    </source>
</evidence>
<dbReference type="PANTHER" id="PTHR30026:SF20">
    <property type="entry name" value="OUTER MEMBRANE PROTEIN TOLC"/>
    <property type="match status" value="1"/>
</dbReference>
<proteinExistence type="inferred from homology"/>
<keyword evidence="9" id="KW-1185">Reference proteome</keyword>
<evidence type="ECO:0000256" key="7">
    <source>
        <dbReference type="ARBA" id="ARBA00023237"/>
    </source>
</evidence>
<dbReference type="InterPro" id="IPR003423">
    <property type="entry name" value="OMP_efflux"/>
</dbReference>
<evidence type="ECO:0000256" key="1">
    <source>
        <dbReference type="ARBA" id="ARBA00004442"/>
    </source>
</evidence>
<keyword evidence="4" id="KW-1134">Transmembrane beta strand</keyword>
<keyword evidence="7" id="KW-0998">Cell outer membrane</keyword>
<keyword evidence="3" id="KW-0813">Transport</keyword>
<accession>A0ABQ6PNZ5</accession>
<keyword evidence="6" id="KW-0472">Membrane</keyword>
<dbReference type="SUPFAM" id="SSF56954">
    <property type="entry name" value="Outer membrane efflux proteins (OEP)"/>
    <property type="match status" value="1"/>
</dbReference>
<comment type="subcellular location">
    <subcellularLocation>
        <location evidence="1">Cell outer membrane</location>
    </subcellularLocation>
</comment>
<gene>
    <name evidence="8" type="ORF">Aconfl_23090</name>
</gene>
<evidence type="ECO:0000313" key="9">
    <source>
        <dbReference type="Proteomes" id="UP001338309"/>
    </source>
</evidence>
<comment type="similarity">
    <text evidence="2">Belongs to the outer membrane factor (OMF) (TC 1.B.17) family.</text>
</comment>
<dbReference type="InterPro" id="IPR051906">
    <property type="entry name" value="TolC-like"/>
</dbReference>
<evidence type="ECO:0000256" key="3">
    <source>
        <dbReference type="ARBA" id="ARBA00022448"/>
    </source>
</evidence>
<reference evidence="8 9" key="1">
    <citation type="submission" date="2023-08" db="EMBL/GenBank/DDBJ databases">
        <title>Draft genome sequence of Algoriphagus confluentis.</title>
        <authorList>
            <person name="Takatani N."/>
            <person name="Hosokawa M."/>
            <person name="Sawabe T."/>
        </authorList>
    </citation>
    <scope>NUCLEOTIDE SEQUENCE [LARGE SCALE GENOMIC DNA]</scope>
    <source>
        <strain evidence="8 9">NBRC 111222</strain>
    </source>
</reference>
<dbReference type="Pfam" id="PF02321">
    <property type="entry name" value="OEP"/>
    <property type="match status" value="1"/>
</dbReference>
<name>A0ABQ6PNZ5_9BACT</name>
<dbReference type="EMBL" id="BTPD01000007">
    <property type="protein sequence ID" value="GMQ29666.1"/>
    <property type="molecule type" value="Genomic_DNA"/>
</dbReference>
<evidence type="ECO:0000256" key="4">
    <source>
        <dbReference type="ARBA" id="ARBA00022452"/>
    </source>
</evidence>
<dbReference type="Gene3D" id="1.20.1600.10">
    <property type="entry name" value="Outer membrane efflux proteins (OEP)"/>
    <property type="match status" value="1"/>
</dbReference>
<evidence type="ECO:0008006" key="10">
    <source>
        <dbReference type="Google" id="ProtNLM"/>
    </source>
</evidence>
<keyword evidence="5" id="KW-0812">Transmembrane</keyword>
<evidence type="ECO:0000313" key="8">
    <source>
        <dbReference type="EMBL" id="GMQ29666.1"/>
    </source>
</evidence>
<organism evidence="8 9">
    <name type="scientific">Algoriphagus confluentis</name>
    <dbReference type="NCBI Taxonomy" id="1697556"/>
    <lineage>
        <taxon>Bacteria</taxon>
        <taxon>Pseudomonadati</taxon>
        <taxon>Bacteroidota</taxon>
        <taxon>Cytophagia</taxon>
        <taxon>Cytophagales</taxon>
        <taxon>Cyclobacteriaceae</taxon>
        <taxon>Algoriphagus</taxon>
    </lineage>
</organism>
<evidence type="ECO:0000256" key="6">
    <source>
        <dbReference type="ARBA" id="ARBA00023136"/>
    </source>
</evidence>
<dbReference type="Proteomes" id="UP001338309">
    <property type="component" value="Unassembled WGS sequence"/>
</dbReference>
<comment type="caution">
    <text evidence="8">The sequence shown here is derived from an EMBL/GenBank/DDBJ whole genome shotgun (WGS) entry which is preliminary data.</text>
</comment>
<protein>
    <recommendedName>
        <fullName evidence="10">Outer membrane protein TolC</fullName>
    </recommendedName>
</protein>
<sequence>MGLFYLSCQPAFGQDLVFHTLEEVLFFAKENSPEQRIRALEREKEGIASRMSRTELLPAFRAYGTWDNYLQLPVQLLPSEAVGGEPGTFTEIRFGTQYQINLGVEASLPLFDPELWSRIKSDRLRYQMGLQELSSKEQAWTEEIARMYFQVLLHEESLRLAEARYQLSDSIFQLAEFTFQAGEMEPLPFQRIKASALSAQHAFIRQQKQRDLAKSSLTTLIGAGNQPVGLSEKIQSLATKEEFSSYELNSLPSWRREELALALSQQAWKQSRASYWPKLTANGRFYQQTLGNNFNLSDASSFEVGVWGLSLNWTIFQGNQKRLKTKTAYLDWQIAKERQLHTQQILVEEQNQLDIELRQNQQLVNDFAPLQVLYEENYRLAGIQWAEGQISTDELLQVEKEWIEQQQEYLIALSDLFTSKALQAIRNQSYTETP</sequence>
<dbReference type="PANTHER" id="PTHR30026">
    <property type="entry name" value="OUTER MEMBRANE PROTEIN TOLC"/>
    <property type="match status" value="1"/>
</dbReference>